<name>X1RB09_9ZZZZ</name>
<organism evidence="1">
    <name type="scientific">marine sediment metagenome</name>
    <dbReference type="NCBI Taxonomy" id="412755"/>
    <lineage>
        <taxon>unclassified sequences</taxon>
        <taxon>metagenomes</taxon>
        <taxon>ecological metagenomes</taxon>
    </lineage>
</organism>
<evidence type="ECO:0000313" key="1">
    <source>
        <dbReference type="EMBL" id="GAI64206.1"/>
    </source>
</evidence>
<gene>
    <name evidence="1" type="ORF">S06H3_64957</name>
</gene>
<dbReference type="AlphaFoldDB" id="X1RB09"/>
<feature type="non-terminal residue" evidence="1">
    <location>
        <position position="1"/>
    </location>
</feature>
<feature type="non-terminal residue" evidence="1">
    <location>
        <position position="107"/>
    </location>
</feature>
<proteinExistence type="predicted"/>
<accession>X1RB09</accession>
<comment type="caution">
    <text evidence="1">The sequence shown here is derived from an EMBL/GenBank/DDBJ whole genome shotgun (WGS) entry which is preliminary data.</text>
</comment>
<dbReference type="Gene3D" id="2.60.120.560">
    <property type="entry name" value="Exo-inulinase, domain 1"/>
    <property type="match status" value="1"/>
</dbReference>
<sequence>EADVKENKIVINQSGGNCTFADGVCKGSGRLHGKQIGIELKKVERLSPTLGQKPPKGAKVLFDGSGFDAWQHLDGRKVTWSLLKSGVMQTVSLFWNNKQNQEKGLGG</sequence>
<reference evidence="1" key="1">
    <citation type="journal article" date="2014" name="Front. Microbiol.">
        <title>High frequency of phylogenetically diverse reductive dehalogenase-homologous genes in deep subseafloor sedimentary metagenomes.</title>
        <authorList>
            <person name="Kawai M."/>
            <person name="Futagami T."/>
            <person name="Toyoda A."/>
            <person name="Takaki Y."/>
            <person name="Nishi S."/>
            <person name="Hori S."/>
            <person name="Arai W."/>
            <person name="Tsubouchi T."/>
            <person name="Morono Y."/>
            <person name="Uchiyama I."/>
            <person name="Ito T."/>
            <person name="Fujiyama A."/>
            <person name="Inagaki F."/>
            <person name="Takami H."/>
        </authorList>
    </citation>
    <scope>NUCLEOTIDE SEQUENCE</scope>
    <source>
        <strain evidence="1">Expedition CK06-06</strain>
    </source>
</reference>
<dbReference type="EMBL" id="BARV01043550">
    <property type="protein sequence ID" value="GAI64206.1"/>
    <property type="molecule type" value="Genomic_DNA"/>
</dbReference>
<protein>
    <submittedName>
        <fullName evidence="1">Uncharacterized protein</fullName>
    </submittedName>
</protein>